<sequence>MSNQLDQLLNYWSDNRNSLQWVLATIIETQGSSYRKAGAMMLINSLGQYRGLLSGGCLEADVMRQARRCWETGKNRIICYDMRDEDDLSWQLGIGCGGMVRILLQPVSEQNDYLQLPALLTCLQGRQPCGYWQGINEQSPCNRVLTQSQTAELLPDEQRWARLSLDGQPGLIQQILPAPCLGIFGGGMDARPLVGLAAVMGWQVLLVDSRPANARAEYFPTAQLIKGPINDLASEPRMSWLSAAVLMTHNIELDAQALSLFKSPSQATGLRYLGMLGPAHRTERVFSVAGLEASDLCRPLANPVGLRLGGELPESIALSVIAEIHAVLEGQDARSFSLPLGPRV</sequence>
<dbReference type="EMBL" id="JAFKCV010000011">
    <property type="protein sequence ID" value="MBN7826823.1"/>
    <property type="molecule type" value="Genomic_DNA"/>
</dbReference>
<accession>A0A939DQI4</accession>
<evidence type="ECO:0000313" key="4">
    <source>
        <dbReference type="Proteomes" id="UP000664654"/>
    </source>
</evidence>
<dbReference type="InterPro" id="IPR027051">
    <property type="entry name" value="XdhC_Rossmann_dom"/>
</dbReference>
<feature type="domain" description="XdhC Rossmann" evidence="2">
    <location>
        <begin position="181"/>
        <end position="324"/>
    </location>
</feature>
<dbReference type="Proteomes" id="UP000664654">
    <property type="component" value="Unassembled WGS sequence"/>
</dbReference>
<gene>
    <name evidence="3" type="ORF">J0A66_16425</name>
</gene>
<dbReference type="RefSeq" id="WP_206574938.1">
    <property type="nucleotide sequence ID" value="NZ_JAFKCV010000011.1"/>
</dbReference>
<evidence type="ECO:0000313" key="3">
    <source>
        <dbReference type="EMBL" id="MBN7826823.1"/>
    </source>
</evidence>
<dbReference type="Gene3D" id="3.40.50.720">
    <property type="entry name" value="NAD(P)-binding Rossmann-like Domain"/>
    <property type="match status" value="1"/>
</dbReference>
<dbReference type="InterPro" id="IPR003777">
    <property type="entry name" value="XdhC_CoxI"/>
</dbReference>
<dbReference type="Pfam" id="PF02625">
    <property type="entry name" value="XdhC_CoxI"/>
    <property type="match status" value="1"/>
</dbReference>
<organism evidence="3 4">
    <name type="scientific">Bowmanella dokdonensis</name>
    <dbReference type="NCBI Taxonomy" id="751969"/>
    <lineage>
        <taxon>Bacteria</taxon>
        <taxon>Pseudomonadati</taxon>
        <taxon>Pseudomonadota</taxon>
        <taxon>Gammaproteobacteria</taxon>
        <taxon>Alteromonadales</taxon>
        <taxon>Alteromonadaceae</taxon>
        <taxon>Bowmanella</taxon>
    </lineage>
</organism>
<feature type="domain" description="XdhC- CoxI" evidence="1">
    <location>
        <begin position="20"/>
        <end position="81"/>
    </location>
</feature>
<dbReference type="AlphaFoldDB" id="A0A939DQI4"/>
<proteinExistence type="predicted"/>
<evidence type="ECO:0000259" key="1">
    <source>
        <dbReference type="Pfam" id="PF02625"/>
    </source>
</evidence>
<evidence type="ECO:0000259" key="2">
    <source>
        <dbReference type="Pfam" id="PF13478"/>
    </source>
</evidence>
<reference evidence="3" key="1">
    <citation type="submission" date="2021-03" db="EMBL/GenBank/DDBJ databases">
        <title>novel species isolated from a fishpond in China.</title>
        <authorList>
            <person name="Lu H."/>
            <person name="Cai Z."/>
        </authorList>
    </citation>
    <scope>NUCLEOTIDE SEQUENCE</scope>
    <source>
        <strain evidence="3">JCM 30855</strain>
    </source>
</reference>
<dbReference type="PANTHER" id="PTHR30388:SF4">
    <property type="entry name" value="MOLYBDENUM COFACTOR INSERTION CHAPERONE PAOD"/>
    <property type="match status" value="1"/>
</dbReference>
<protein>
    <submittedName>
        <fullName evidence="3">XdhC family protein</fullName>
    </submittedName>
</protein>
<dbReference type="PANTHER" id="PTHR30388">
    <property type="entry name" value="ALDEHYDE OXIDOREDUCTASE MOLYBDENUM COFACTOR ASSEMBLY PROTEIN"/>
    <property type="match status" value="1"/>
</dbReference>
<dbReference type="InterPro" id="IPR052698">
    <property type="entry name" value="MoCofactor_Util/Proc"/>
</dbReference>
<keyword evidence="4" id="KW-1185">Reference proteome</keyword>
<comment type="caution">
    <text evidence="3">The sequence shown here is derived from an EMBL/GenBank/DDBJ whole genome shotgun (WGS) entry which is preliminary data.</text>
</comment>
<name>A0A939DQI4_9ALTE</name>
<dbReference type="Pfam" id="PF13478">
    <property type="entry name" value="XdhC_C"/>
    <property type="match status" value="1"/>
</dbReference>